<dbReference type="STRING" id="1802438.A2571_01920"/>
<dbReference type="PANTHER" id="PTHR33841:SF1">
    <property type="entry name" value="DNA METHYLTRANSFERASE A"/>
    <property type="match status" value="1"/>
</dbReference>
<evidence type="ECO:0000256" key="3">
    <source>
        <dbReference type="ARBA" id="ARBA00022679"/>
    </source>
</evidence>
<gene>
    <name evidence="11" type="ORF">A2571_01920</name>
</gene>
<feature type="coiled-coil region" evidence="8">
    <location>
        <begin position="616"/>
        <end position="662"/>
    </location>
</feature>
<dbReference type="GO" id="GO:0032259">
    <property type="term" value="P:methylation"/>
    <property type="evidence" value="ECO:0007669"/>
    <property type="project" value="UniProtKB-KW"/>
</dbReference>
<dbReference type="InterPro" id="IPR050953">
    <property type="entry name" value="N4_N6_ade-DNA_methylase"/>
</dbReference>
<dbReference type="InterPro" id="IPR025931">
    <property type="entry name" value="TaqI_C"/>
</dbReference>
<dbReference type="PANTHER" id="PTHR33841">
    <property type="entry name" value="DNA METHYLTRANSFERASE YEEA-RELATED"/>
    <property type="match status" value="1"/>
</dbReference>
<dbReference type="Gene3D" id="3.40.50.150">
    <property type="entry name" value="Vaccinia Virus protein VP39"/>
    <property type="match status" value="1"/>
</dbReference>
<organism evidence="11 12">
    <name type="scientific">Candidatus Vogelbacteria bacterium RIFOXYD1_FULL_44_32</name>
    <dbReference type="NCBI Taxonomy" id="1802438"/>
    <lineage>
        <taxon>Bacteria</taxon>
        <taxon>Candidatus Vogeliibacteriota</taxon>
    </lineage>
</organism>
<proteinExistence type="predicted"/>
<comment type="caution">
    <text evidence="11">The sequence shown here is derived from an EMBL/GenBank/DDBJ whole genome shotgun (WGS) entry which is preliminary data.</text>
</comment>
<keyword evidence="3" id="KW-0808">Transferase</keyword>
<name>A0A1G2QEV5_9BACT</name>
<evidence type="ECO:0000256" key="7">
    <source>
        <dbReference type="ARBA" id="ARBA00047942"/>
    </source>
</evidence>
<feature type="domain" description="Type II methyltransferase M.TaqI-like" evidence="9">
    <location>
        <begin position="538"/>
        <end position="789"/>
    </location>
</feature>
<evidence type="ECO:0000313" key="11">
    <source>
        <dbReference type="EMBL" id="OHA58511.1"/>
    </source>
</evidence>
<comment type="catalytic activity">
    <reaction evidence="7">
        <text>a 2'-deoxyadenosine in DNA + S-adenosyl-L-methionine = an N(6)-methyl-2'-deoxyadenosine in DNA + S-adenosyl-L-homocysteine + H(+)</text>
        <dbReference type="Rhea" id="RHEA:15197"/>
        <dbReference type="Rhea" id="RHEA-COMP:12418"/>
        <dbReference type="Rhea" id="RHEA-COMP:12419"/>
        <dbReference type="ChEBI" id="CHEBI:15378"/>
        <dbReference type="ChEBI" id="CHEBI:57856"/>
        <dbReference type="ChEBI" id="CHEBI:59789"/>
        <dbReference type="ChEBI" id="CHEBI:90615"/>
        <dbReference type="ChEBI" id="CHEBI:90616"/>
        <dbReference type="EC" id="2.1.1.72"/>
    </reaction>
</comment>
<dbReference type="EC" id="2.1.1.72" evidence="1"/>
<keyword evidence="6" id="KW-0238">DNA-binding</keyword>
<dbReference type="InterPro" id="IPR011639">
    <property type="entry name" value="MethylTrfase_TaqI-like_dom"/>
</dbReference>
<dbReference type="GO" id="GO:0009307">
    <property type="term" value="P:DNA restriction-modification system"/>
    <property type="evidence" value="ECO:0007669"/>
    <property type="project" value="UniProtKB-KW"/>
</dbReference>
<sequence>MNKTEATTIINKTFSSSFDEDSFNLFVSNLFKEYEPVEKRPFIKNAFTAYVSEYKIIGHYKDSEEKEIDILKVHLNHVLSIERARTAQRNFVADYLKTNGKNAALVAFVSPKYDDWRLSLVRLEHSLEVVDEKLKTKEEITPAKRWSFLVGKNEGSHTAQSRFTDLLVHNERPTLTELELAFDIEKVTKEFFDKYTELYFKLKEHLDEILKKDEKIKSDFESKEISTVDFAKKTLGQIVFLYFLQKKGWFGVAADKEWGEGPKKFIRLLFGRRGLYGKNFFNDVLEPLFYEALAQDRGKESIYPRLNNCRMPFLNGGLFEPMNGYQWETTDVIIPDELFSNTHKTKEGDIGDGILDVFDRYNFTVNENEPLEKEVAVDPEMLGKVFENLLDIKDRKSKGAFYTPREIVHYMCQQSLINYLETETNGEVLKEDIETFINKGDFIIENDKIALEREKNRKAKGAKYEDKTYALLLPESIRAQADTFDKLLKEVKVADPAVGSGAFPLGMINEIVRARKVLNIYNSSEISDYDLKLHTISNSIHGVDIDPGAVEIAKLRLWLALVVEEKEPHPLPNLEHKIMQGNSLISEYEGIKLFDENIIEKRDSDEVMQNTLGLGKSGSELKMEDLQNKIELYVNESQRSKKQKLKQDIDNLKWELIEVTLEEQKKVDKLVEIKKFRRKNIRPFFIWRLEFSDVFKKKGGFDVVIGNPPYGFRDVLTKKEKEYFRKVEKIEFQSGDSAELFCKKSFDTLLKDNGILSFIIPKKCTYGDSWGGWRTNYFKKYDLHFVLDSGKAFDRVLLEQTAFGLAKKIQNAEVQLSFLDSKKDKIHHFSKSTKDSIFKENNTLQIYLEYFPRSIFEKIQRKSEPNLFVSGDLGLGIGIDFFSDEETPNKLLKGIDIDRWNIRGHRYLKNREKLNWKKAQGFLRPKVICQRLVAHIENPSPHIRINACFDSEGIIITNTITAFKLNEMIEEKFWLAYLNSSLVNWYTYNFIYGRAIRGMDFYSFYIEQIPIPNISHDHQSRFVELVNQILDITKDNNYDSKNVTAQQKFLEKQIDEMVMDLYELTQEEKEIVHKT</sequence>
<protein>
    <recommendedName>
        <fullName evidence="1">site-specific DNA-methyltransferase (adenine-specific)</fullName>
        <ecNumber evidence="1">2.1.1.72</ecNumber>
    </recommendedName>
</protein>
<feature type="domain" description="TaqI-like C-terminal specificity" evidence="10">
    <location>
        <begin position="890"/>
        <end position="1011"/>
    </location>
</feature>
<dbReference type="PROSITE" id="PS00092">
    <property type="entry name" value="N6_MTASE"/>
    <property type="match status" value="1"/>
</dbReference>
<evidence type="ECO:0000313" key="12">
    <source>
        <dbReference type="Proteomes" id="UP000177043"/>
    </source>
</evidence>
<dbReference type="PRINTS" id="PR00507">
    <property type="entry name" value="N12N6MTFRASE"/>
</dbReference>
<evidence type="ECO:0000256" key="6">
    <source>
        <dbReference type="ARBA" id="ARBA00023125"/>
    </source>
</evidence>
<evidence type="ECO:0000256" key="5">
    <source>
        <dbReference type="ARBA" id="ARBA00022747"/>
    </source>
</evidence>
<evidence type="ECO:0000256" key="2">
    <source>
        <dbReference type="ARBA" id="ARBA00022603"/>
    </source>
</evidence>
<dbReference type="Pfam" id="PF07669">
    <property type="entry name" value="Eco57I"/>
    <property type="match status" value="1"/>
</dbReference>
<keyword evidence="2" id="KW-0489">Methyltransferase</keyword>
<keyword evidence="5" id="KW-0680">Restriction system</keyword>
<dbReference type="InterPro" id="IPR002052">
    <property type="entry name" value="DNA_methylase_N6_adenine_CS"/>
</dbReference>
<dbReference type="GO" id="GO:0009007">
    <property type="term" value="F:site-specific DNA-methyltransferase (adenine-specific) activity"/>
    <property type="evidence" value="ECO:0007669"/>
    <property type="project" value="UniProtKB-EC"/>
</dbReference>
<dbReference type="InterPro" id="IPR029063">
    <property type="entry name" value="SAM-dependent_MTases_sf"/>
</dbReference>
<evidence type="ECO:0000256" key="4">
    <source>
        <dbReference type="ARBA" id="ARBA00022691"/>
    </source>
</evidence>
<dbReference type="EMBL" id="MHTJ01000003">
    <property type="protein sequence ID" value="OHA58511.1"/>
    <property type="molecule type" value="Genomic_DNA"/>
</dbReference>
<dbReference type="SUPFAM" id="SSF53335">
    <property type="entry name" value="S-adenosyl-L-methionine-dependent methyltransferases"/>
    <property type="match status" value="1"/>
</dbReference>
<evidence type="ECO:0000256" key="1">
    <source>
        <dbReference type="ARBA" id="ARBA00011900"/>
    </source>
</evidence>
<evidence type="ECO:0000259" key="10">
    <source>
        <dbReference type="Pfam" id="PF12950"/>
    </source>
</evidence>
<dbReference type="Pfam" id="PF12950">
    <property type="entry name" value="TaqI_C"/>
    <property type="match status" value="1"/>
</dbReference>
<keyword evidence="8" id="KW-0175">Coiled coil</keyword>
<evidence type="ECO:0000259" key="9">
    <source>
        <dbReference type="Pfam" id="PF07669"/>
    </source>
</evidence>
<dbReference type="Proteomes" id="UP000177043">
    <property type="component" value="Unassembled WGS sequence"/>
</dbReference>
<dbReference type="GO" id="GO:0003677">
    <property type="term" value="F:DNA binding"/>
    <property type="evidence" value="ECO:0007669"/>
    <property type="project" value="UniProtKB-KW"/>
</dbReference>
<reference evidence="11 12" key="1">
    <citation type="journal article" date="2016" name="Nat. Commun.">
        <title>Thousands of microbial genomes shed light on interconnected biogeochemical processes in an aquifer system.</title>
        <authorList>
            <person name="Anantharaman K."/>
            <person name="Brown C.T."/>
            <person name="Hug L.A."/>
            <person name="Sharon I."/>
            <person name="Castelle C.J."/>
            <person name="Probst A.J."/>
            <person name="Thomas B.C."/>
            <person name="Singh A."/>
            <person name="Wilkins M.J."/>
            <person name="Karaoz U."/>
            <person name="Brodie E.L."/>
            <person name="Williams K.H."/>
            <person name="Hubbard S.S."/>
            <person name="Banfield J.F."/>
        </authorList>
    </citation>
    <scope>NUCLEOTIDE SEQUENCE [LARGE SCALE GENOMIC DNA]</scope>
</reference>
<dbReference type="AlphaFoldDB" id="A0A1G2QEV5"/>
<keyword evidence="4" id="KW-0949">S-adenosyl-L-methionine</keyword>
<accession>A0A1G2QEV5</accession>
<evidence type="ECO:0000256" key="8">
    <source>
        <dbReference type="SAM" id="Coils"/>
    </source>
</evidence>